<keyword evidence="4" id="KW-1185">Reference proteome</keyword>
<reference evidence="3" key="1">
    <citation type="journal article" date="2023" name="G3 (Bethesda)">
        <title>Whole genome assembly and annotation of the endangered Caribbean coral Acropora cervicornis.</title>
        <authorList>
            <person name="Selwyn J.D."/>
            <person name="Vollmer S.V."/>
        </authorList>
    </citation>
    <scope>NUCLEOTIDE SEQUENCE</scope>
    <source>
        <strain evidence="3">K2</strain>
    </source>
</reference>
<dbReference type="InterPro" id="IPR000626">
    <property type="entry name" value="Ubiquitin-like_dom"/>
</dbReference>
<feature type="domain" description="Ubiquitin carboxyl-terminal hydrolase 40 ubiquitin-like" evidence="2">
    <location>
        <begin position="439"/>
        <end position="501"/>
    </location>
</feature>
<proteinExistence type="predicted"/>
<keyword evidence="3" id="KW-0378">Hydrolase</keyword>
<comment type="caution">
    <text evidence="3">The sequence shown here is derived from an EMBL/GenBank/DDBJ whole genome shotgun (WGS) entry which is preliminary data.</text>
</comment>
<evidence type="ECO:0000259" key="1">
    <source>
        <dbReference type="Pfam" id="PF14560"/>
    </source>
</evidence>
<evidence type="ECO:0000313" key="4">
    <source>
        <dbReference type="Proteomes" id="UP001249851"/>
    </source>
</evidence>
<reference evidence="3" key="2">
    <citation type="journal article" date="2023" name="Science">
        <title>Genomic signatures of disease resistance in endangered staghorn corals.</title>
        <authorList>
            <person name="Vollmer S.V."/>
            <person name="Selwyn J.D."/>
            <person name="Despard B.A."/>
            <person name="Roesel C.L."/>
        </authorList>
    </citation>
    <scope>NUCLEOTIDE SEQUENCE</scope>
    <source>
        <strain evidence="3">K2</strain>
    </source>
</reference>
<dbReference type="Pfam" id="PF14560">
    <property type="entry name" value="Ubiquitin_2"/>
    <property type="match status" value="1"/>
</dbReference>
<evidence type="ECO:0000313" key="3">
    <source>
        <dbReference type="EMBL" id="KAK2564974.1"/>
    </source>
</evidence>
<gene>
    <name evidence="3" type="ORF">P5673_011684</name>
</gene>
<accession>A0AAD9QP87</accession>
<evidence type="ECO:0000259" key="2">
    <source>
        <dbReference type="Pfam" id="PF25822"/>
    </source>
</evidence>
<dbReference type="Pfam" id="PF25822">
    <property type="entry name" value="UBL_USP40"/>
    <property type="match status" value="1"/>
</dbReference>
<dbReference type="GO" id="GO:0016787">
    <property type="term" value="F:hydrolase activity"/>
    <property type="evidence" value="ECO:0007669"/>
    <property type="project" value="UniProtKB-KW"/>
</dbReference>
<feature type="domain" description="Ubiquitin-like" evidence="1">
    <location>
        <begin position="290"/>
        <end position="329"/>
    </location>
</feature>
<dbReference type="EMBL" id="JARQWQ010000021">
    <property type="protein sequence ID" value="KAK2564974.1"/>
    <property type="molecule type" value="Genomic_DNA"/>
</dbReference>
<dbReference type="Proteomes" id="UP001249851">
    <property type="component" value="Unassembled WGS sequence"/>
</dbReference>
<sequence length="518" mass="58572">MSRQAGISWNKRYKSQYGPLTKFLKTNSDIFSFDESCGGVSLKCDGGEISEKLPSSERQMQDESISITNSFPKSGIETSATVHEEKQPSLQRISCIRERDIQNQFAGKESAYMLFYRKKCLVVSRNDPLSSVSAGLREEVEGMNCQLKKQREEYELRLNQILVNIHFGKHFTVADGILQMKEETCSEPRVVAIDRRKSAADLVETLRKLYALADKEASKLTVHIAQYLPAGLHLFQEVTKHPEKSLVESGVCDGTDLFLWNGKEVNGYRVLAGNETAPVLLTLMYTLSQDEKAVEIQKRFRKDTTVGEIKLMLCNSFGIDCQNLLLSSVKIRGKTSDSVRLIADLVTKAEKDGNSCNSWPLFTVKVIKEETIGQLKTKVLEMQSDNQESKDVQCRFRVDDDFEGLGPTVYDHWTISESWLKEGQKFVLEPGAPLLPSEIMIRFYVRSSNHSRVEMEQTVRKDITIGQCLELLISNAGLQGGKWHLRKTNWMSEPAESLDKEVSTDLQGEHKLNTSVFN</sequence>
<name>A0AAD9QP87_ACRCE</name>
<dbReference type="AlphaFoldDB" id="A0AAD9QP87"/>
<organism evidence="3 4">
    <name type="scientific">Acropora cervicornis</name>
    <name type="common">Staghorn coral</name>
    <dbReference type="NCBI Taxonomy" id="6130"/>
    <lineage>
        <taxon>Eukaryota</taxon>
        <taxon>Metazoa</taxon>
        <taxon>Cnidaria</taxon>
        <taxon>Anthozoa</taxon>
        <taxon>Hexacorallia</taxon>
        <taxon>Scleractinia</taxon>
        <taxon>Astrocoeniina</taxon>
        <taxon>Acroporidae</taxon>
        <taxon>Acropora</taxon>
    </lineage>
</organism>
<dbReference type="InterPro" id="IPR057763">
    <property type="entry name" value="UBL_USP40"/>
</dbReference>
<protein>
    <submittedName>
        <fullName evidence="3">Ubiquitin carboxyl-terminal hydrolase 40</fullName>
    </submittedName>
</protein>